<accession>A0A654M0B3</accession>
<dbReference type="Proteomes" id="UP000058925">
    <property type="component" value="Chromosome"/>
</dbReference>
<evidence type="ECO:0000313" key="1">
    <source>
        <dbReference type="EMBL" id="ALI36043.1"/>
    </source>
</evidence>
<proteinExistence type="predicted"/>
<keyword evidence="2" id="KW-1185">Reference proteome</keyword>
<evidence type="ECO:0000313" key="2">
    <source>
        <dbReference type="Proteomes" id="UP000058925"/>
    </source>
</evidence>
<organism evidence="1 2">
    <name type="scientific">Candidatus Nitrosocosmicus oleophilus</name>
    <dbReference type="NCBI Taxonomy" id="1353260"/>
    <lineage>
        <taxon>Archaea</taxon>
        <taxon>Nitrososphaerota</taxon>
        <taxon>Nitrososphaeria</taxon>
        <taxon>Nitrososphaerales</taxon>
        <taxon>Nitrososphaeraceae</taxon>
        <taxon>Candidatus Nitrosocosmicus</taxon>
    </lineage>
</organism>
<dbReference type="EMBL" id="CP012850">
    <property type="protein sequence ID" value="ALI36043.1"/>
    <property type="molecule type" value="Genomic_DNA"/>
</dbReference>
<protein>
    <submittedName>
        <fullName evidence="1">Uncharacterized protein</fullName>
    </submittedName>
</protein>
<dbReference type="KEGG" id="taa:NMY3_01840"/>
<gene>
    <name evidence="1" type="ORF">NMY3_01840</name>
</gene>
<dbReference type="RefSeq" id="WP_196818387.1">
    <property type="nucleotide sequence ID" value="NZ_CP012850.1"/>
</dbReference>
<dbReference type="GeneID" id="60421834"/>
<sequence>MGDASLCIVCNGDSIVNEIKIIIDAKTTYLDKWLPLVILFKNAKPNGFLFKEISIDIWWN</sequence>
<reference evidence="2" key="1">
    <citation type="submission" date="2015-10" db="EMBL/GenBank/DDBJ databases">
        <title>Niche specialization of a soil ammonia-oxidizing archaeon, Candidatus Nitrosocosmicus oleophilus.</title>
        <authorList>
            <person name="Jung M.-Y."/>
            <person name="Rhee S.-K."/>
        </authorList>
    </citation>
    <scope>NUCLEOTIDE SEQUENCE [LARGE SCALE GENOMIC DNA]</scope>
    <source>
        <strain evidence="2">MY3</strain>
    </source>
</reference>
<name>A0A654M0B3_9ARCH</name>
<dbReference type="AlphaFoldDB" id="A0A654M0B3"/>